<organism evidence="1 2">
    <name type="scientific">Naumannella cuiyingiana</name>
    <dbReference type="NCBI Taxonomy" id="1347891"/>
    <lineage>
        <taxon>Bacteria</taxon>
        <taxon>Bacillati</taxon>
        <taxon>Actinomycetota</taxon>
        <taxon>Actinomycetes</taxon>
        <taxon>Propionibacteriales</taxon>
        <taxon>Propionibacteriaceae</taxon>
        <taxon>Naumannella</taxon>
    </lineage>
</organism>
<keyword evidence="2" id="KW-1185">Reference proteome</keyword>
<dbReference type="AlphaFoldDB" id="A0A7Z0D8N5"/>
<dbReference type="EMBL" id="JACBZS010000001">
    <property type="protein sequence ID" value="NYI70809.1"/>
    <property type="molecule type" value="Genomic_DNA"/>
</dbReference>
<name>A0A7Z0D8N5_9ACTN</name>
<reference evidence="1 2" key="1">
    <citation type="submission" date="2020-07" db="EMBL/GenBank/DDBJ databases">
        <title>Sequencing the genomes of 1000 actinobacteria strains.</title>
        <authorList>
            <person name="Klenk H.-P."/>
        </authorList>
    </citation>
    <scope>NUCLEOTIDE SEQUENCE [LARGE SCALE GENOMIC DNA]</scope>
    <source>
        <strain evidence="1 2">DSM 103164</strain>
    </source>
</reference>
<sequence length="143" mass="16060">MSEPIPHVVEFAEPSHVIRLDRTQPVGQIDLPCEVHTVEFDGRRMHKPARDGAFKPASLRRCPRRTSSSGDEYRDRCFAMSASGSDMPNTVDNVRARRSASQLIALAPMIAATNVRKIIAWLETGTPEPVRRKRRRDILDDAA</sequence>
<protein>
    <submittedName>
        <fullName evidence="1">Uncharacterized protein</fullName>
    </submittedName>
</protein>
<accession>A0A7Z0D8N5</accession>
<evidence type="ECO:0000313" key="1">
    <source>
        <dbReference type="EMBL" id="NYI70809.1"/>
    </source>
</evidence>
<evidence type="ECO:0000313" key="2">
    <source>
        <dbReference type="Proteomes" id="UP000527616"/>
    </source>
</evidence>
<gene>
    <name evidence="1" type="ORF">GGQ54_001369</name>
</gene>
<proteinExistence type="predicted"/>
<dbReference type="Proteomes" id="UP000527616">
    <property type="component" value="Unassembled WGS sequence"/>
</dbReference>
<comment type="caution">
    <text evidence="1">The sequence shown here is derived from an EMBL/GenBank/DDBJ whole genome shotgun (WGS) entry which is preliminary data.</text>
</comment>